<evidence type="ECO:0000313" key="2">
    <source>
        <dbReference type="EMBL" id="MBM2622644.1"/>
    </source>
</evidence>
<reference evidence="2 3" key="1">
    <citation type="submission" date="2021-01" db="EMBL/GenBank/DDBJ databases">
        <title>Actinoplanes sp. nov. LDG1-06 isolated from lichen.</title>
        <authorList>
            <person name="Saeng-In P."/>
            <person name="Phongsopitanun W."/>
            <person name="Kanchanasin P."/>
            <person name="Yuki M."/>
            <person name="Kudo T."/>
            <person name="Ohkuma M."/>
            <person name="Tanasupawat S."/>
        </authorList>
    </citation>
    <scope>NUCLEOTIDE SEQUENCE [LARGE SCALE GENOMIC DNA]</scope>
    <source>
        <strain evidence="2 3">LDG1-06</strain>
    </source>
</reference>
<dbReference type="RefSeq" id="WP_203382998.1">
    <property type="nucleotide sequence ID" value="NZ_JAENHP010000027.1"/>
</dbReference>
<protein>
    <submittedName>
        <fullName evidence="2">Uncharacterized protein</fullName>
    </submittedName>
</protein>
<accession>A0ABS2AS37</accession>
<feature type="transmembrane region" description="Helical" evidence="1">
    <location>
        <begin position="12"/>
        <end position="31"/>
    </location>
</feature>
<dbReference type="EMBL" id="JAENHP010000027">
    <property type="protein sequence ID" value="MBM2622644.1"/>
    <property type="molecule type" value="Genomic_DNA"/>
</dbReference>
<evidence type="ECO:0000256" key="1">
    <source>
        <dbReference type="SAM" id="Phobius"/>
    </source>
</evidence>
<sequence>MTFDPLRCAEATCQAAVVLGATLVPAAWPALDGRLAAVLAGMFLVITAAIYALHAVTFDFFRLTGHRDRQIFPAGSRDE</sequence>
<comment type="caution">
    <text evidence="2">The sequence shown here is derived from an EMBL/GenBank/DDBJ whole genome shotgun (WGS) entry which is preliminary data.</text>
</comment>
<name>A0ABS2AS37_9ACTN</name>
<feature type="transmembrane region" description="Helical" evidence="1">
    <location>
        <begin position="37"/>
        <end position="61"/>
    </location>
</feature>
<keyword evidence="1" id="KW-0812">Transmembrane</keyword>
<proteinExistence type="predicted"/>
<gene>
    <name evidence="2" type="ORF">JIG36_44800</name>
</gene>
<keyword evidence="3" id="KW-1185">Reference proteome</keyword>
<keyword evidence="1" id="KW-1133">Transmembrane helix</keyword>
<keyword evidence="1" id="KW-0472">Membrane</keyword>
<dbReference type="Proteomes" id="UP000632138">
    <property type="component" value="Unassembled WGS sequence"/>
</dbReference>
<organism evidence="2 3">
    <name type="scientific">Paractinoplanes ovalisporus</name>
    <dbReference type="NCBI Taxonomy" id="2810368"/>
    <lineage>
        <taxon>Bacteria</taxon>
        <taxon>Bacillati</taxon>
        <taxon>Actinomycetota</taxon>
        <taxon>Actinomycetes</taxon>
        <taxon>Micromonosporales</taxon>
        <taxon>Micromonosporaceae</taxon>
        <taxon>Paractinoplanes</taxon>
    </lineage>
</organism>
<evidence type="ECO:0000313" key="3">
    <source>
        <dbReference type="Proteomes" id="UP000632138"/>
    </source>
</evidence>